<dbReference type="GO" id="GO:0003677">
    <property type="term" value="F:DNA binding"/>
    <property type="evidence" value="ECO:0007669"/>
    <property type="project" value="UniProtKB-KW"/>
</dbReference>
<dbReference type="InterPro" id="IPR029016">
    <property type="entry name" value="GAF-like_dom_sf"/>
</dbReference>
<dbReference type="Proteomes" id="UP001141619">
    <property type="component" value="Unassembled WGS sequence"/>
</dbReference>
<dbReference type="Gene3D" id="1.10.10.10">
    <property type="entry name" value="Winged helix-like DNA-binding domain superfamily/Winged helix DNA-binding domain"/>
    <property type="match status" value="1"/>
</dbReference>
<organism evidence="6 7">
    <name type="scientific">Govanella unica</name>
    <dbReference type="NCBI Taxonomy" id="2975056"/>
    <lineage>
        <taxon>Bacteria</taxon>
        <taxon>Pseudomonadati</taxon>
        <taxon>Pseudomonadota</taxon>
        <taxon>Alphaproteobacteria</taxon>
        <taxon>Emcibacterales</taxon>
        <taxon>Govanellaceae</taxon>
        <taxon>Govanella</taxon>
    </lineage>
</organism>
<evidence type="ECO:0000256" key="1">
    <source>
        <dbReference type="ARBA" id="ARBA00023015"/>
    </source>
</evidence>
<dbReference type="InterPro" id="IPR005471">
    <property type="entry name" value="Tscrpt_reg_IclR_N"/>
</dbReference>
<evidence type="ECO:0000256" key="3">
    <source>
        <dbReference type="ARBA" id="ARBA00023163"/>
    </source>
</evidence>
<proteinExistence type="predicted"/>
<reference evidence="6" key="1">
    <citation type="submission" date="2022-08" db="EMBL/GenBank/DDBJ databases">
        <authorList>
            <person name="Vandamme P."/>
            <person name="Hettiarachchi A."/>
            <person name="Peeters C."/>
            <person name="Cnockaert M."/>
            <person name="Carlier A."/>
        </authorList>
    </citation>
    <scope>NUCLEOTIDE SEQUENCE</scope>
    <source>
        <strain evidence="6">LMG 31809</strain>
    </source>
</reference>
<evidence type="ECO:0000313" key="7">
    <source>
        <dbReference type="Proteomes" id="UP001141619"/>
    </source>
</evidence>
<keyword evidence="7" id="KW-1185">Reference proteome</keyword>
<evidence type="ECO:0000313" key="6">
    <source>
        <dbReference type="EMBL" id="MDA5193273.1"/>
    </source>
</evidence>
<sequence length="272" mass="29023">MTAAARPLRKGIQSIEIGYSILAVLMQSARPLPLKTISQQSGLSPSKAHSYLVTFCALEMVVQHQDSGSYALGPAALRLGLGYLDQFDLFTATRPAMSTLAEDIGATIFLGVWGNRGPTIVYRVDGPFSQALFDLRVGSVLPLLRSAVGRNLAAHLPSNIVKPFITAELDQLRPTAEAEDSIDNPQTLGTVDRMLDAVRKDGISRCRGGLMSDFTALSVPIFDFSGGIHGALTVMGRLNHFDDSLDGRPATLLKATCQSISSSCGYSQANPA</sequence>
<dbReference type="SUPFAM" id="SSF46785">
    <property type="entry name" value="Winged helix' DNA-binding domain"/>
    <property type="match status" value="1"/>
</dbReference>
<accession>A0A9X3TWY1</accession>
<comment type="caution">
    <text evidence="6">The sequence shown here is derived from an EMBL/GenBank/DDBJ whole genome shotgun (WGS) entry which is preliminary data.</text>
</comment>
<evidence type="ECO:0000256" key="2">
    <source>
        <dbReference type="ARBA" id="ARBA00023125"/>
    </source>
</evidence>
<feature type="domain" description="IclR-ED" evidence="5">
    <location>
        <begin position="75"/>
        <end position="266"/>
    </location>
</feature>
<dbReference type="PANTHER" id="PTHR30136:SF8">
    <property type="entry name" value="TRANSCRIPTIONAL REGULATORY PROTEIN"/>
    <property type="match status" value="1"/>
</dbReference>
<dbReference type="Pfam" id="PF01614">
    <property type="entry name" value="IclR_C"/>
    <property type="match status" value="1"/>
</dbReference>
<dbReference type="PANTHER" id="PTHR30136">
    <property type="entry name" value="HELIX-TURN-HELIX TRANSCRIPTIONAL REGULATOR, ICLR FAMILY"/>
    <property type="match status" value="1"/>
</dbReference>
<dbReference type="GO" id="GO:0045892">
    <property type="term" value="P:negative regulation of DNA-templated transcription"/>
    <property type="evidence" value="ECO:0007669"/>
    <property type="project" value="TreeGrafter"/>
</dbReference>
<protein>
    <submittedName>
        <fullName evidence="6">IclR family transcriptional regulator</fullName>
    </submittedName>
</protein>
<dbReference type="SMART" id="SM00346">
    <property type="entry name" value="HTH_ICLR"/>
    <property type="match status" value="1"/>
</dbReference>
<gene>
    <name evidence="6" type="ORF">NYP16_04785</name>
</gene>
<dbReference type="InterPro" id="IPR050707">
    <property type="entry name" value="HTH_MetabolicPath_Reg"/>
</dbReference>
<evidence type="ECO:0000259" key="4">
    <source>
        <dbReference type="PROSITE" id="PS51077"/>
    </source>
</evidence>
<reference evidence="6" key="2">
    <citation type="journal article" date="2023" name="Syst. Appl. Microbiol.">
        <title>Govania unica gen. nov., sp. nov., a rare biosphere bacterium that represents a novel family in the class Alphaproteobacteria.</title>
        <authorList>
            <person name="Vandamme P."/>
            <person name="Peeters C."/>
            <person name="Hettiarachchi A."/>
            <person name="Cnockaert M."/>
            <person name="Carlier A."/>
        </authorList>
    </citation>
    <scope>NUCLEOTIDE SEQUENCE</scope>
    <source>
        <strain evidence="6">LMG 31809</strain>
    </source>
</reference>
<dbReference type="Pfam" id="PF09339">
    <property type="entry name" value="HTH_IclR"/>
    <property type="match status" value="1"/>
</dbReference>
<evidence type="ECO:0000259" key="5">
    <source>
        <dbReference type="PROSITE" id="PS51078"/>
    </source>
</evidence>
<name>A0A9X3TWY1_9PROT</name>
<dbReference type="Gene3D" id="3.30.450.40">
    <property type="match status" value="1"/>
</dbReference>
<dbReference type="SUPFAM" id="SSF55781">
    <property type="entry name" value="GAF domain-like"/>
    <property type="match status" value="1"/>
</dbReference>
<dbReference type="EMBL" id="JANWOI010000001">
    <property type="protein sequence ID" value="MDA5193273.1"/>
    <property type="molecule type" value="Genomic_DNA"/>
</dbReference>
<dbReference type="PROSITE" id="PS51077">
    <property type="entry name" value="HTH_ICLR"/>
    <property type="match status" value="1"/>
</dbReference>
<feature type="domain" description="HTH iclR-type" evidence="4">
    <location>
        <begin position="12"/>
        <end position="74"/>
    </location>
</feature>
<dbReference type="InterPro" id="IPR036390">
    <property type="entry name" value="WH_DNA-bd_sf"/>
</dbReference>
<dbReference type="AlphaFoldDB" id="A0A9X3TWY1"/>
<dbReference type="RefSeq" id="WP_274942966.1">
    <property type="nucleotide sequence ID" value="NZ_JANWOI010000001.1"/>
</dbReference>
<dbReference type="GO" id="GO:0003700">
    <property type="term" value="F:DNA-binding transcription factor activity"/>
    <property type="evidence" value="ECO:0007669"/>
    <property type="project" value="TreeGrafter"/>
</dbReference>
<dbReference type="InterPro" id="IPR036388">
    <property type="entry name" value="WH-like_DNA-bd_sf"/>
</dbReference>
<keyword evidence="2" id="KW-0238">DNA-binding</keyword>
<keyword evidence="1" id="KW-0805">Transcription regulation</keyword>
<dbReference type="InterPro" id="IPR014757">
    <property type="entry name" value="Tscrpt_reg_IclR_C"/>
</dbReference>
<keyword evidence="3" id="KW-0804">Transcription</keyword>
<dbReference type="PROSITE" id="PS51078">
    <property type="entry name" value="ICLR_ED"/>
    <property type="match status" value="1"/>
</dbReference>